<dbReference type="InterPro" id="IPR002890">
    <property type="entry name" value="MG2"/>
</dbReference>
<dbReference type="SMART" id="SM01359">
    <property type="entry name" value="A2M_N_2"/>
    <property type="match status" value="1"/>
</dbReference>
<reference evidence="4 5" key="1">
    <citation type="submission" date="2022-10" db="EMBL/GenBank/DDBJ databases">
        <title>Luteolibacter arcticus strain CCTCC AB 2014275, whole genome shotgun sequencing project.</title>
        <authorList>
            <person name="Zhao G."/>
            <person name="Shen L."/>
        </authorList>
    </citation>
    <scope>NUCLEOTIDE SEQUENCE [LARGE SCALE GENOMIC DNA]</scope>
    <source>
        <strain evidence="4 5">CCTCC AB 2014275</strain>
    </source>
</reference>
<comment type="caution">
    <text evidence="4">The sequence shown here is derived from an EMBL/GenBank/DDBJ whole genome shotgun (WGS) entry which is preliminary data.</text>
</comment>
<dbReference type="Pfam" id="PF17973">
    <property type="entry name" value="bMG10"/>
    <property type="match status" value="1"/>
</dbReference>
<feature type="domain" description="Alpha-2-macroglobulin" evidence="3">
    <location>
        <begin position="1282"/>
        <end position="1372"/>
    </location>
</feature>
<dbReference type="CDD" id="cd02891">
    <property type="entry name" value="A2M_like"/>
    <property type="match status" value="1"/>
</dbReference>
<dbReference type="InterPro" id="IPR013783">
    <property type="entry name" value="Ig-like_fold"/>
</dbReference>
<dbReference type="InterPro" id="IPR011626">
    <property type="entry name" value="Alpha-macroglobulin_TED"/>
</dbReference>
<dbReference type="PANTHER" id="PTHR40094:SF1">
    <property type="entry name" value="UBIQUITIN DOMAIN-CONTAINING PROTEIN"/>
    <property type="match status" value="1"/>
</dbReference>
<evidence type="ECO:0000256" key="1">
    <source>
        <dbReference type="ARBA" id="ARBA00010556"/>
    </source>
</evidence>
<keyword evidence="5" id="KW-1185">Reference proteome</keyword>
<dbReference type="SMART" id="SM01360">
    <property type="entry name" value="A2M"/>
    <property type="match status" value="1"/>
</dbReference>
<dbReference type="Pfam" id="PF07678">
    <property type="entry name" value="TED_complement"/>
    <property type="match status" value="1"/>
</dbReference>
<dbReference type="InterPro" id="IPR001599">
    <property type="entry name" value="Macroglobln_a2"/>
</dbReference>
<protein>
    <submittedName>
        <fullName evidence="4">MG2 domain-containing protein</fullName>
    </submittedName>
</protein>
<dbReference type="InterPro" id="IPR008930">
    <property type="entry name" value="Terpenoid_cyclase/PrenylTrfase"/>
</dbReference>
<feature type="domain" description="Alpha-2-macroglobulin bait region" evidence="2">
    <location>
        <begin position="1010"/>
        <end position="1151"/>
    </location>
</feature>
<dbReference type="SUPFAM" id="SSF48239">
    <property type="entry name" value="Terpenoid cyclases/Protein prenyltransferases"/>
    <property type="match status" value="1"/>
</dbReference>
<organism evidence="4 5">
    <name type="scientific">Luteolibacter arcticus</name>
    <dbReference type="NCBI Taxonomy" id="1581411"/>
    <lineage>
        <taxon>Bacteria</taxon>
        <taxon>Pseudomonadati</taxon>
        <taxon>Verrucomicrobiota</taxon>
        <taxon>Verrucomicrobiia</taxon>
        <taxon>Verrucomicrobiales</taxon>
        <taxon>Verrucomicrobiaceae</taxon>
        <taxon>Luteolibacter</taxon>
    </lineage>
</organism>
<dbReference type="Pfam" id="PF00207">
    <property type="entry name" value="A2M"/>
    <property type="match status" value="1"/>
</dbReference>
<dbReference type="SMART" id="SM01419">
    <property type="entry name" value="Thiol-ester_cl"/>
    <property type="match status" value="1"/>
</dbReference>
<name>A0ABT3GBF8_9BACT</name>
<dbReference type="Gene3D" id="2.60.40.1930">
    <property type="match status" value="1"/>
</dbReference>
<sequence length="1988" mass="218714">MNSLAPASSRDWMKMMRKLLLLVLCLVSAWGGGGAFAQEVSDRARDFHDRLGKLNCEPDYLQMEAWVFEKDLGNEQREIRAREAVWVLTESGRTYERELEKWADRFLARLEKESGDQWWAWMETGDLLSSLRGYGDMVDGSFVRGSGGRYNPRASDTSRARQAFLKAMEMTSKPEELAAIYVKFADTFDLGAGAEVAQLTDLRLVPEITDKWDAGRWGWEAGKYLVDGRSPVIGEDGGWRLPVLRARFEDALTDYERVFWLSSEAKRLSPKQAPEAKLKLARMWHELLGVANLAYAGFAYIDGTETAGDLQAKGEFELHTLKDEETFVIGPKGVERRTIPDGSRYLATLRELAGDATTPEEVWQEAVSDLVEALTDRWQFDQAEEVARQALKREPENEVAQGLIAGIGPEGRFLEAGPLVTGEEVTVEFLSREIGEQQFELWKLDAEKFAKEDGGQTVRLESSGTWEMDAKRFGEYRPFFTKVAGWTSPIQKRGNHMQSVSTLKVPTSETGYYMVTAKIGESWKGVELRVSRTLILSVGLEREHERDPFEGTGREPNLFLIDAITGKPVEGAMATSVRGWEDAISDHTGYLLGLDATEGVLVHRAGEPVELLWVSGATLGKRDEEEVRSLLVTNQPLYRPGQKVDYAGWLRRPNWRGASSGNLDEGTRVKVKVIDPAGQVIHEVEVPLDEFGGFQGGFHLPAEMVLGDCKVDLSYLNDPFGTGKASEVTWENLDDQRWGIRVGEFRKPDFQVEVDTDAGRGGDELSATVKATYLSGEPVKGAAVKARLTASPGIIEVTPPAEWDDLYGGGYHWSPADAKWCDGWKKWGIRRNLHGEDDDDFPWNHETLLEATGVTDSDGKVKLVFAKDLPHLDRIDYDCSVRVGVQEFTGRSVGGESAFYHTKRTNEVFAQPEKGFYRPGERVDVTLWTCSTESKPVAAKGSFVVEAIEGKSGFKQVATFEVATGADGMAKVNFTPPGAGRYRCLFRSGGGQRGFVLQVVGNGAGPIDGIEIIPAKSVGAPGEELEVLVLTENAEALVWFFEQMPDGRRRTPRLVESREHMAVVKIPLSAAGVPNFFLTGGTVTKGRMKTTTCRIVMPPVETKLTVAMELEPGKREPAERAEVEIGVTDASGKSAGASLAVTAYDRALEDLGGRLRKAGSTMRDEFYEADGPYSTQDDDWRGESAFVELYQPGCFFERGDLIGDARRQATSRFERVGLDLWVGYEPPELPNSIGSSDTFSSFPMTPGTPGLYARIRGQEVALSDEEKAGASGVKLRKNFTDRAYWGAALKTDGSGKAKIAFDLPDNPTSWRVQTWAFGKGRQYGDADLEIAVSKPLLLRPLLPQAAVVGDALEVGAMVTNSTDREQEIHVTMEAGETASPARKVTLAAREEAHVTWDVTLDRAGPMPFRFRARSADGTLSDGAEVPLPVGPRLAEVTVSAQDEMGTDEPEARAVLAFDEAVAAGASIQVRVEANPAASALAVLPDLVAYPYGCTEQTMNRFLPTLIAWQSAGKLGLDWKSMRQILVDHDSALGWASGRVGLEVKPVDLSEEKVRDMIHVGLARLADLQGDHGAWGWFSPDDAESSPYMTALAVRGLAKARKLGFKRERDPVEQGVSWLRGWSMRRANVLAADPRRAEALDAWVAYALSEAGEKGHADLMKALLAAEKELPLTGLIHLALALDPSTSKEDFDGLLETIRPRMTEEKKGGLGWWEESVEQRAWYLKLLVKAGGGEAEIGREIRKLLDARVDCIRWSSTKNSALCVEAIIEAAVASREAGFMTGEDIEVKVSAAGQERVVALQAENLWRATLEIPVGKEIEAGSSLPVVASRPGNKPLMLSSVVTYDSALPSRMAAMDRGLRVEREYFRVDASGKKSRLEEGGKLRVGELVEVTLKVHGDGAMNHVHLRDPLPAGLEPLVPLSGYERGAYRENRTGESHFFISRLTGWVEEQSYYLRAVTPGKAVALPARAECMYLPEVFGQDGMRVIEIE</sequence>
<evidence type="ECO:0000259" key="2">
    <source>
        <dbReference type="SMART" id="SM01359"/>
    </source>
</evidence>
<dbReference type="InterPro" id="IPR011625">
    <property type="entry name" value="A2M_N_BRD"/>
</dbReference>
<dbReference type="Pfam" id="PF01835">
    <property type="entry name" value="MG2"/>
    <property type="match status" value="1"/>
</dbReference>
<evidence type="ECO:0000313" key="5">
    <source>
        <dbReference type="Proteomes" id="UP001320876"/>
    </source>
</evidence>
<dbReference type="PANTHER" id="PTHR40094">
    <property type="entry name" value="ALPHA-2-MACROGLOBULIN HOMOLOG"/>
    <property type="match status" value="1"/>
</dbReference>
<dbReference type="EMBL" id="JAPDDT010000001">
    <property type="protein sequence ID" value="MCW1920914.1"/>
    <property type="molecule type" value="Genomic_DNA"/>
</dbReference>
<dbReference type="Gene3D" id="1.50.10.20">
    <property type="match status" value="1"/>
</dbReference>
<dbReference type="InterPro" id="IPR051802">
    <property type="entry name" value="YfhM-like"/>
</dbReference>
<evidence type="ECO:0000259" key="3">
    <source>
        <dbReference type="SMART" id="SM01360"/>
    </source>
</evidence>
<gene>
    <name evidence="4" type="ORF">OKA05_00010</name>
</gene>
<dbReference type="Proteomes" id="UP001320876">
    <property type="component" value="Unassembled WGS sequence"/>
</dbReference>
<dbReference type="RefSeq" id="WP_264485023.1">
    <property type="nucleotide sequence ID" value="NZ_JAPDDT010000001.1"/>
</dbReference>
<comment type="similarity">
    <text evidence="1">Belongs to the protease inhibitor I39 (alpha-2-macroglobulin) family. Bacterial alpha-2-macroglobulin subfamily.</text>
</comment>
<evidence type="ECO:0000313" key="4">
    <source>
        <dbReference type="EMBL" id="MCW1920914.1"/>
    </source>
</evidence>
<dbReference type="InterPro" id="IPR047565">
    <property type="entry name" value="Alpha-macroglob_thiol-ester_cl"/>
</dbReference>
<dbReference type="Gene3D" id="2.60.40.10">
    <property type="entry name" value="Immunoglobulins"/>
    <property type="match status" value="1"/>
</dbReference>
<proteinExistence type="inferred from homology"/>
<dbReference type="InterPro" id="IPR041246">
    <property type="entry name" value="Bact_MG10"/>
</dbReference>
<accession>A0ABT3GBF8</accession>